<evidence type="ECO:0000256" key="3">
    <source>
        <dbReference type="ARBA" id="ARBA00022729"/>
    </source>
</evidence>
<reference evidence="7" key="1">
    <citation type="submission" date="2023-07" db="EMBL/GenBank/DDBJ databases">
        <title>30 novel species of actinomycetes from the DSMZ collection.</title>
        <authorList>
            <person name="Nouioui I."/>
        </authorList>
    </citation>
    <scope>NUCLEOTIDE SEQUENCE [LARGE SCALE GENOMIC DNA]</scope>
    <source>
        <strain evidence="7">DSM 41886</strain>
    </source>
</reference>
<evidence type="ECO:0000256" key="2">
    <source>
        <dbReference type="ARBA" id="ARBA00010742"/>
    </source>
</evidence>
<dbReference type="PROSITE" id="PS51257">
    <property type="entry name" value="PROKAR_LIPOPROTEIN"/>
    <property type="match status" value="1"/>
</dbReference>
<dbReference type="RefSeq" id="WP_311618138.1">
    <property type="nucleotide sequence ID" value="NZ_JAVREV010000007.1"/>
</dbReference>
<dbReference type="InterPro" id="IPR015168">
    <property type="entry name" value="SsuA/THI5"/>
</dbReference>
<feature type="signal peptide" evidence="4">
    <location>
        <begin position="1"/>
        <end position="25"/>
    </location>
</feature>
<protein>
    <submittedName>
        <fullName evidence="6">ABC transporter substrate-binding protein</fullName>
    </submittedName>
</protein>
<proteinExistence type="inferred from homology"/>
<keyword evidence="7" id="KW-1185">Reference proteome</keyword>
<feature type="domain" description="SsuA/THI5-like" evidence="5">
    <location>
        <begin position="51"/>
        <end position="268"/>
    </location>
</feature>
<comment type="subcellular location">
    <subcellularLocation>
        <location evidence="1">Periplasm</location>
    </subcellularLocation>
</comment>
<name>A0ABU2S4C5_9ACTN</name>
<dbReference type="Pfam" id="PF09084">
    <property type="entry name" value="NMT1"/>
    <property type="match status" value="1"/>
</dbReference>
<dbReference type="PANTHER" id="PTHR30024:SF47">
    <property type="entry name" value="TAURINE-BINDING PERIPLASMIC PROTEIN"/>
    <property type="match status" value="1"/>
</dbReference>
<sequence>MLPLRRGHVRAALAAATALLLTASAACGPGGGGASGGDPDDLDLGVIPIIDVAPIRLGIEQGFFAEEGLTVSMTESQGGAAIVPAVTSGSLDIGYSNIVSLLLARSQDVPVRMVSVGARASADALDDGSGQLMTADPGLTDVADLRGGTVAVNTLLGINEVAVRTGLTRHGLSGDDVSLVEVPIPNMPAALAAGDVDAAMLSEPFITIAEGQGAHAVPVSYAAMGQGLPIAGWFTSESFAAEHPDVVDRFATALERSLRYAEEHPDEARAVLDDYLDLAEGVSAQVTLPGWDPRTDAAELEDLARLTTEAGLIENTDPLDGLLAP</sequence>
<organism evidence="6 7">
    <name type="scientific">Streptomyces johnsoniae</name>
    <dbReference type="NCBI Taxonomy" id="3075532"/>
    <lineage>
        <taxon>Bacteria</taxon>
        <taxon>Bacillati</taxon>
        <taxon>Actinomycetota</taxon>
        <taxon>Actinomycetes</taxon>
        <taxon>Kitasatosporales</taxon>
        <taxon>Streptomycetaceae</taxon>
        <taxon>Streptomyces</taxon>
    </lineage>
</organism>
<evidence type="ECO:0000256" key="4">
    <source>
        <dbReference type="SAM" id="SignalP"/>
    </source>
</evidence>
<dbReference type="EMBL" id="JAVREV010000007">
    <property type="protein sequence ID" value="MDT0443833.1"/>
    <property type="molecule type" value="Genomic_DNA"/>
</dbReference>
<keyword evidence="3 4" id="KW-0732">Signal</keyword>
<dbReference type="Proteomes" id="UP001183615">
    <property type="component" value="Unassembled WGS sequence"/>
</dbReference>
<comment type="caution">
    <text evidence="6">The sequence shown here is derived from an EMBL/GenBank/DDBJ whole genome shotgun (WGS) entry which is preliminary data.</text>
</comment>
<evidence type="ECO:0000313" key="7">
    <source>
        <dbReference type="Proteomes" id="UP001183615"/>
    </source>
</evidence>
<evidence type="ECO:0000313" key="6">
    <source>
        <dbReference type="EMBL" id="MDT0443833.1"/>
    </source>
</evidence>
<gene>
    <name evidence="6" type="ORF">RM779_14720</name>
</gene>
<dbReference type="SUPFAM" id="SSF53850">
    <property type="entry name" value="Periplasmic binding protein-like II"/>
    <property type="match status" value="1"/>
</dbReference>
<evidence type="ECO:0000259" key="5">
    <source>
        <dbReference type="Pfam" id="PF09084"/>
    </source>
</evidence>
<evidence type="ECO:0000256" key="1">
    <source>
        <dbReference type="ARBA" id="ARBA00004418"/>
    </source>
</evidence>
<accession>A0ABU2S4C5</accession>
<feature type="chain" id="PRO_5047494241" evidence="4">
    <location>
        <begin position="26"/>
        <end position="325"/>
    </location>
</feature>
<dbReference type="Gene3D" id="3.40.190.10">
    <property type="entry name" value="Periplasmic binding protein-like II"/>
    <property type="match status" value="2"/>
</dbReference>
<comment type="similarity">
    <text evidence="2">Belongs to the bacterial solute-binding protein SsuA/TauA family.</text>
</comment>
<dbReference type="PANTHER" id="PTHR30024">
    <property type="entry name" value="ALIPHATIC SULFONATES-BINDING PROTEIN-RELATED"/>
    <property type="match status" value="1"/>
</dbReference>